<evidence type="ECO:0000313" key="3">
    <source>
        <dbReference type="Proteomes" id="UP001500665"/>
    </source>
</evidence>
<protein>
    <submittedName>
        <fullName evidence="2">Uncharacterized protein</fullName>
    </submittedName>
</protein>
<keyword evidence="1" id="KW-0812">Transmembrane</keyword>
<dbReference type="EMBL" id="BAAAHH010000022">
    <property type="protein sequence ID" value="GAA0959490.1"/>
    <property type="molecule type" value="Genomic_DNA"/>
</dbReference>
<gene>
    <name evidence="2" type="ORF">GCM10009550_49360</name>
</gene>
<name>A0ABN1RLL2_9ACTN</name>
<evidence type="ECO:0000313" key="2">
    <source>
        <dbReference type="EMBL" id="GAA0959490.1"/>
    </source>
</evidence>
<evidence type="ECO:0000256" key="1">
    <source>
        <dbReference type="SAM" id="Phobius"/>
    </source>
</evidence>
<feature type="transmembrane region" description="Helical" evidence="1">
    <location>
        <begin position="20"/>
        <end position="39"/>
    </location>
</feature>
<comment type="caution">
    <text evidence="2">The sequence shown here is derived from an EMBL/GenBank/DDBJ whole genome shotgun (WGS) entry which is preliminary data.</text>
</comment>
<keyword evidence="1" id="KW-1133">Transmembrane helix</keyword>
<proteinExistence type="predicted"/>
<keyword evidence="3" id="KW-1185">Reference proteome</keyword>
<reference evidence="2 3" key="1">
    <citation type="journal article" date="2019" name="Int. J. Syst. Evol. Microbiol.">
        <title>The Global Catalogue of Microorganisms (GCM) 10K type strain sequencing project: providing services to taxonomists for standard genome sequencing and annotation.</title>
        <authorList>
            <consortium name="The Broad Institute Genomics Platform"/>
            <consortium name="The Broad Institute Genome Sequencing Center for Infectious Disease"/>
            <person name="Wu L."/>
            <person name="Ma J."/>
        </authorList>
    </citation>
    <scope>NUCLEOTIDE SEQUENCE [LARGE SCALE GENOMIC DNA]</scope>
    <source>
        <strain evidence="2 3">JCM 10696</strain>
    </source>
</reference>
<dbReference type="Proteomes" id="UP001500665">
    <property type="component" value="Unassembled WGS sequence"/>
</dbReference>
<organism evidence="2 3">
    <name type="scientific">Actinocorallia libanotica</name>
    <dbReference type="NCBI Taxonomy" id="46162"/>
    <lineage>
        <taxon>Bacteria</taxon>
        <taxon>Bacillati</taxon>
        <taxon>Actinomycetota</taxon>
        <taxon>Actinomycetes</taxon>
        <taxon>Streptosporangiales</taxon>
        <taxon>Thermomonosporaceae</taxon>
        <taxon>Actinocorallia</taxon>
    </lineage>
</organism>
<sequence length="53" mass="5639">MEFLMSAVLENSGNLADGRQLIGLVAGACSAMLAANGGWRLTDWVMARREGAR</sequence>
<accession>A0ABN1RLL2</accession>
<keyword evidence="1" id="KW-0472">Membrane</keyword>